<sequence length="123" mass="13622">MHGPGVLITGDRRDRLVLGRTHTRTPVHPYTPYTRPLATGNSAPPTGPDGFLTAIREQGSKRRRHVMGRQSGAVQARTANHKCHGPPGHESTLRLRLRLIAAAAARTRRKSKSKSKWKHLSEI</sequence>
<accession>A0A8H5Z7G8</accession>
<protein>
    <submittedName>
        <fullName evidence="2">Uncharacterized protein</fullName>
    </submittedName>
</protein>
<name>A0A8H5Z7G8_COCSA</name>
<proteinExistence type="predicted"/>
<evidence type="ECO:0000313" key="2">
    <source>
        <dbReference type="EMBL" id="KAF5844206.1"/>
    </source>
</evidence>
<dbReference type="AlphaFoldDB" id="A0A8H5Z7G8"/>
<dbReference type="Proteomes" id="UP000624244">
    <property type="component" value="Unassembled WGS sequence"/>
</dbReference>
<organism evidence="2 3">
    <name type="scientific">Cochliobolus sativus</name>
    <name type="common">Common root rot and spot blotch fungus</name>
    <name type="synonym">Bipolaris sorokiniana</name>
    <dbReference type="NCBI Taxonomy" id="45130"/>
    <lineage>
        <taxon>Eukaryota</taxon>
        <taxon>Fungi</taxon>
        <taxon>Dikarya</taxon>
        <taxon>Ascomycota</taxon>
        <taxon>Pezizomycotina</taxon>
        <taxon>Dothideomycetes</taxon>
        <taxon>Pleosporomycetidae</taxon>
        <taxon>Pleosporales</taxon>
        <taxon>Pleosporineae</taxon>
        <taxon>Pleosporaceae</taxon>
        <taxon>Bipolaris</taxon>
    </lineage>
</organism>
<evidence type="ECO:0000256" key="1">
    <source>
        <dbReference type="SAM" id="MobiDB-lite"/>
    </source>
</evidence>
<gene>
    <name evidence="2" type="ORF">GGP41_004945</name>
</gene>
<feature type="region of interest" description="Disordered" evidence="1">
    <location>
        <begin position="68"/>
        <end position="90"/>
    </location>
</feature>
<evidence type="ECO:0000313" key="3">
    <source>
        <dbReference type="Proteomes" id="UP000624244"/>
    </source>
</evidence>
<dbReference type="EMBL" id="WNKQ01000026">
    <property type="protein sequence ID" value="KAF5844206.1"/>
    <property type="molecule type" value="Genomic_DNA"/>
</dbReference>
<reference evidence="2" key="1">
    <citation type="submission" date="2019-11" db="EMBL/GenBank/DDBJ databases">
        <title>Bipolaris sorokiniana Genome sequencing.</title>
        <authorList>
            <person name="Wang H."/>
        </authorList>
    </citation>
    <scope>NUCLEOTIDE SEQUENCE</scope>
</reference>
<comment type="caution">
    <text evidence="2">The sequence shown here is derived from an EMBL/GenBank/DDBJ whole genome shotgun (WGS) entry which is preliminary data.</text>
</comment>
<feature type="region of interest" description="Disordered" evidence="1">
    <location>
        <begin position="19"/>
        <end position="49"/>
    </location>
</feature>